<dbReference type="Proteomes" id="UP001597280">
    <property type="component" value="Unassembled WGS sequence"/>
</dbReference>
<feature type="domain" description="Fibronectin type-III" evidence="6">
    <location>
        <begin position="1680"/>
        <end position="1779"/>
    </location>
</feature>
<keyword evidence="3" id="KW-0119">Carbohydrate metabolism</keyword>
<feature type="region of interest" description="Disordered" evidence="4">
    <location>
        <begin position="1560"/>
        <end position="1603"/>
    </location>
</feature>
<evidence type="ECO:0000256" key="1">
    <source>
        <dbReference type="ARBA" id="ARBA00022737"/>
    </source>
</evidence>
<dbReference type="CDD" id="cd00063">
    <property type="entry name" value="FN3"/>
    <property type="match status" value="4"/>
</dbReference>
<evidence type="ECO:0000256" key="4">
    <source>
        <dbReference type="SAM" id="MobiDB-lite"/>
    </source>
</evidence>
<name>A0ABW4Q1B2_9MICO</name>
<dbReference type="InterPro" id="IPR013783">
    <property type="entry name" value="Ig-like_fold"/>
</dbReference>
<keyword evidence="1" id="KW-0677">Repeat</keyword>
<keyword evidence="5" id="KW-1133">Transmembrane helix</keyword>
<dbReference type="PANTHER" id="PTHR13817:SF73">
    <property type="entry name" value="FIBRONECTIN TYPE-III DOMAIN-CONTAINING PROTEIN"/>
    <property type="match status" value="1"/>
</dbReference>
<gene>
    <name evidence="7" type="ORF">ACFSDA_16125</name>
</gene>
<feature type="region of interest" description="Disordered" evidence="4">
    <location>
        <begin position="1951"/>
        <end position="1978"/>
    </location>
</feature>
<protein>
    <submittedName>
        <fullName evidence="7">Ig-like domain-containing protein</fullName>
    </submittedName>
</protein>
<feature type="domain" description="Fibronectin type-III" evidence="6">
    <location>
        <begin position="1492"/>
        <end position="1579"/>
    </location>
</feature>
<dbReference type="RefSeq" id="WP_343906575.1">
    <property type="nucleotide sequence ID" value="NZ_BAAAIS010000012.1"/>
</dbReference>
<feature type="domain" description="Fibronectin type-III" evidence="6">
    <location>
        <begin position="1780"/>
        <end position="1878"/>
    </location>
</feature>
<dbReference type="SMART" id="SM00060">
    <property type="entry name" value="FN3"/>
    <property type="match status" value="5"/>
</dbReference>
<feature type="region of interest" description="Disordered" evidence="4">
    <location>
        <begin position="1782"/>
        <end position="1808"/>
    </location>
</feature>
<feature type="compositionally biased region" description="Low complexity" evidence="4">
    <location>
        <begin position="1951"/>
        <end position="1967"/>
    </location>
</feature>
<keyword evidence="8" id="KW-1185">Reference proteome</keyword>
<evidence type="ECO:0000313" key="7">
    <source>
        <dbReference type="EMBL" id="MFD1836588.1"/>
    </source>
</evidence>
<evidence type="ECO:0000256" key="2">
    <source>
        <dbReference type="ARBA" id="ARBA00023295"/>
    </source>
</evidence>
<proteinExistence type="predicted"/>
<keyword evidence="5" id="KW-0472">Membrane</keyword>
<feature type="transmembrane region" description="Helical" evidence="5">
    <location>
        <begin position="16"/>
        <end position="34"/>
    </location>
</feature>
<reference evidence="8" key="1">
    <citation type="journal article" date="2019" name="Int. J. Syst. Evol. Microbiol.">
        <title>The Global Catalogue of Microorganisms (GCM) 10K type strain sequencing project: providing services to taxonomists for standard genome sequencing and annotation.</title>
        <authorList>
            <consortium name="The Broad Institute Genomics Platform"/>
            <consortium name="The Broad Institute Genome Sequencing Center for Infectious Disease"/>
            <person name="Wu L."/>
            <person name="Ma J."/>
        </authorList>
    </citation>
    <scope>NUCLEOTIDE SEQUENCE [LARGE SCALE GENOMIC DNA]</scope>
    <source>
        <strain evidence="8">JCM 11650</strain>
    </source>
</reference>
<keyword evidence="3" id="KW-0624">Polysaccharide degradation</keyword>
<keyword evidence="2" id="KW-0326">Glycosidase</keyword>
<evidence type="ECO:0000313" key="8">
    <source>
        <dbReference type="Proteomes" id="UP001597280"/>
    </source>
</evidence>
<dbReference type="Gene3D" id="2.60.40.2810">
    <property type="match status" value="2"/>
</dbReference>
<dbReference type="InterPro" id="IPR050964">
    <property type="entry name" value="Striated_Muscle_Regulatory"/>
</dbReference>
<evidence type="ECO:0000259" key="6">
    <source>
        <dbReference type="PROSITE" id="PS50853"/>
    </source>
</evidence>
<feature type="region of interest" description="Disordered" evidence="4">
    <location>
        <begin position="1435"/>
        <end position="1455"/>
    </location>
</feature>
<dbReference type="Pfam" id="PF17963">
    <property type="entry name" value="Big_9"/>
    <property type="match status" value="9"/>
</dbReference>
<dbReference type="Gene3D" id="2.60.40.10">
    <property type="entry name" value="Immunoglobulins"/>
    <property type="match status" value="4"/>
</dbReference>
<dbReference type="Pfam" id="PF00041">
    <property type="entry name" value="fn3"/>
    <property type="match status" value="4"/>
</dbReference>
<dbReference type="PROSITE" id="PS50853">
    <property type="entry name" value="FN3"/>
    <property type="match status" value="4"/>
</dbReference>
<dbReference type="PANTHER" id="PTHR13817">
    <property type="entry name" value="TITIN"/>
    <property type="match status" value="1"/>
</dbReference>
<accession>A0ABW4Q1B2</accession>
<dbReference type="EMBL" id="JBHUFL010000010">
    <property type="protein sequence ID" value="MFD1836588.1"/>
    <property type="molecule type" value="Genomic_DNA"/>
</dbReference>
<dbReference type="InterPro" id="IPR036116">
    <property type="entry name" value="FN3_sf"/>
</dbReference>
<keyword evidence="5" id="KW-0812">Transmembrane</keyword>
<dbReference type="Gene3D" id="2.60.40.3440">
    <property type="match status" value="2"/>
</dbReference>
<feature type="region of interest" description="Disordered" evidence="4">
    <location>
        <begin position="1125"/>
        <end position="1156"/>
    </location>
</feature>
<comment type="caution">
    <text evidence="7">The sequence shown here is derived from an EMBL/GenBank/DDBJ whole genome shotgun (WGS) entry which is preliminary data.</text>
</comment>
<sequence length="2080" mass="216656">MSVDTGAIRRRRRTGAISAAVLAIASLVITGFAIHHPGLSSSVVDVNNGGVWVTNRHEGLMGRLNVDAQELDARIAQTGDDLGLLQSGYDVIETGPRGFTPINTEGLSRGGVVELATGSQVKLGGDRVAIASPDGKVWVMSPDEAAAFTPSGADPVYESQGTPPRIAVSTEGTVFVLDGDQLLTFPREPNTRNTKKAARKPVTISGVSSKPESLQLSTVGEEPVILDAENQLLRLGTKGKDVSLVDQGVASLEDAKLQQQSTESDQVAVATADALFLVPLGGGDPQKIPAGGNGEPTEPAQAKGCAYGAWSASNRYVRACEGQEPVPEAVPDTHGGEELTLRVNHDLVVLNDQEFGLSWMIAEQMQVVDDWVITQDIETSTAKEKEKETLTTTITNVAAERDKENRKPTANVDEFGVRAGQSIVLPVVRNDTDPDGDVLTVGVKGRGPSIGTVTPIEGDTQLQVDVADDATGSQTFTYTADDGRGGTDTATVTLNVVPEGENSAPRPAEDRLTKVQVRSGESVSLNILPYWEDPDGDAFYLSNATMEPEDIVSFTPDGRLTINDAGLTTGKKEVTLQVRDENGEVGEGTLEIEAVADADLTPITTADHVSIVQGRSATIKPLANDLNPNGGDLELTNVSKDDRLEIDPALEAGTVKVSGQEPGTYYLDYAVASSGTTETSPGVIRVDVLPESSGELVPVAVDDMGTVTTGTETLIDPLQNDVDPTGGVLVVNGVDVPEGSGLKATVVGHSLLRIEAEPGAEVTGRPVPLTYHVANSAGRSEGTARVMLAQTDTQFANPVTVPDRATVRAGDMVLIDALDNDSSPTGSDLTVEKLLDTESADAKGRLEVTEDRIRYLADPGTSGEVTLTYQVIDETGRRGSARVTISIIAEDAANTPPRPENLTARTVSGTPVRIPVRTTGVDPDGDSVIITGIASPAPSLGEVTETTGEWIEYTPHDGATGTDRFRYQVMDRSGAVGTAEVQVGIAAPSEQNQPPYAVNDTVEVQPGRDVQVPVLANDTDPEGAPLSVDAGQVEAISEIEVAPPEESPEGMVTVTTPEEPGTHTVQYAASDGQLSSTGTITVKVNPDAPLLAPIARDDFVSPDDALDPEIEYVDVDVRANDADPDGATTDLEVTLPDGAPEGTQARDDGTVRVTPQDEQQRIRYRVEDPDGLEAYGYIWVPGTAKQPPVWVGEPVTVDFEGEASIDLSSPENVRVRPGAEAATITDAESVSADHADGSQLVTDASTITYRPAAGFSGQDTVSVEVSDGASGDATAATATLAIPIEVKPSTEKEENLPPTFQGASLRVEQGESSPPVDLSAGAEDPEGDELEYALAAVPEGKGVDVALEGSTLTATASTTAVKGTIIDVPVTVTDGSHDPVTASVQVNVTGSNRPLISAGLDTATIDAGKTGTVDVLANDSNPFEDGKRTIESARATAGEGKAEAKGDQVEISPDAGFHGTLTVEYAVLDDTGDPDRRVTGEVRVTVRDVPKAPSAPRIGEVGDGSVELRFSAGDDNGAPITGYTVTPAGGSAKPTQCPATSCTITGLANDTEYTFRVTATNEVGESEPSVASAKARPDVKPEKPAAPSAERGDTRLGVTWSAPENRGSAIQSYDVQIQDTATGQTEAVNVEGGATTHEFSELTNGTDYRFRVRAMNLADDPSDWSAWSAPEHPAGKPGKPGGKMEASRVNDPIGGGVTVTWPAMTTAESNGEPITQYVITASGGQEKTVTARSGTNSYTFRGLDEDTEYSFTYTGVNSVGTGTSASAASNKVVPWAKPEAPGKVTAKLPDEGKGAGPNGRVDVSWEKADGGGTRVKDYVVSWSGKTKIVDASQNSTRIEGLTNGKAYTFTVKARNRFEGGESDYSKASNSVTPYTTPAAPSVSAAPGSCSGSSCSVTFSSSANGSGGADPVTLTCSIDGGAFGDCPGSVSGSSGQKHTITVRARNRGGLVSEASAEANAPTATPTPSVSGEGTVGDASHEKGCTTRRGCYYIDFTVSGLDPNTTYTYCVKGEGLAGGNCWYPTTDGSTATTGTLTTDGNGRWQLHGDGRKPYWGNPNKAVWIWVEKDGRSADSNKVYPVK</sequence>
<dbReference type="SUPFAM" id="SSF49265">
    <property type="entry name" value="Fibronectin type III"/>
    <property type="match status" value="2"/>
</dbReference>
<keyword evidence="2" id="KW-0378">Hydrolase</keyword>
<organism evidence="7 8">
    <name type="scientific">Brachybacterium rhamnosum</name>
    <dbReference type="NCBI Taxonomy" id="173361"/>
    <lineage>
        <taxon>Bacteria</taxon>
        <taxon>Bacillati</taxon>
        <taxon>Actinomycetota</taxon>
        <taxon>Actinomycetes</taxon>
        <taxon>Micrococcales</taxon>
        <taxon>Dermabacteraceae</taxon>
        <taxon>Brachybacterium</taxon>
    </lineage>
</organism>
<dbReference type="NCBIfam" id="NF012211">
    <property type="entry name" value="tand_rpt_95"/>
    <property type="match status" value="2"/>
</dbReference>
<evidence type="ECO:0000256" key="5">
    <source>
        <dbReference type="SAM" id="Phobius"/>
    </source>
</evidence>
<feature type="domain" description="Fibronectin type-III" evidence="6">
    <location>
        <begin position="1580"/>
        <end position="1677"/>
    </location>
</feature>
<feature type="region of interest" description="Disordered" evidence="4">
    <location>
        <begin position="1664"/>
        <end position="1685"/>
    </location>
</feature>
<evidence type="ECO:0000256" key="3">
    <source>
        <dbReference type="ARBA" id="ARBA00023326"/>
    </source>
</evidence>
<dbReference type="InterPro" id="IPR003961">
    <property type="entry name" value="FN3_dom"/>
</dbReference>